<feature type="domain" description="Rhamnogalacturonase A/B/Epimerase-like pectate lyase" evidence="3">
    <location>
        <begin position="112"/>
        <end position="352"/>
    </location>
</feature>
<dbReference type="InterPro" id="IPR039279">
    <property type="entry name" value="QRT3-like"/>
</dbReference>
<evidence type="ECO:0000256" key="2">
    <source>
        <dbReference type="SAM" id="SignalP"/>
    </source>
</evidence>
<dbReference type="Gene3D" id="2.160.20.10">
    <property type="entry name" value="Single-stranded right-handed beta-helix, Pectin lyase-like"/>
    <property type="match status" value="2"/>
</dbReference>
<name>A0A2J6QBA4_9HELO</name>
<dbReference type="GO" id="GO:0004650">
    <property type="term" value="F:polygalacturonase activity"/>
    <property type="evidence" value="ECO:0007669"/>
    <property type="project" value="InterPro"/>
</dbReference>
<reference evidence="4 5" key="1">
    <citation type="submission" date="2016-05" db="EMBL/GenBank/DDBJ databases">
        <title>A degradative enzymes factory behind the ericoid mycorrhizal symbiosis.</title>
        <authorList>
            <consortium name="DOE Joint Genome Institute"/>
            <person name="Martino E."/>
            <person name="Morin E."/>
            <person name="Grelet G."/>
            <person name="Kuo A."/>
            <person name="Kohler A."/>
            <person name="Daghino S."/>
            <person name="Barry K."/>
            <person name="Choi C."/>
            <person name="Cichocki N."/>
            <person name="Clum A."/>
            <person name="Copeland A."/>
            <person name="Hainaut M."/>
            <person name="Haridas S."/>
            <person name="Labutti K."/>
            <person name="Lindquist E."/>
            <person name="Lipzen A."/>
            <person name="Khouja H.-R."/>
            <person name="Murat C."/>
            <person name="Ohm R."/>
            <person name="Olson A."/>
            <person name="Spatafora J."/>
            <person name="Veneault-Fourrey C."/>
            <person name="Henrissat B."/>
            <person name="Grigoriev I."/>
            <person name="Martin F."/>
            <person name="Perotto S."/>
        </authorList>
    </citation>
    <scope>NUCLEOTIDE SEQUENCE [LARGE SCALE GENOMIC DNA]</scope>
    <source>
        <strain evidence="4 5">UAMH 7357</strain>
    </source>
</reference>
<dbReference type="Pfam" id="PF12708">
    <property type="entry name" value="Pect-lyase_RHGA_epim"/>
    <property type="match status" value="2"/>
</dbReference>
<organism evidence="4 5">
    <name type="scientific">Hyaloscypha hepaticicola</name>
    <dbReference type="NCBI Taxonomy" id="2082293"/>
    <lineage>
        <taxon>Eukaryota</taxon>
        <taxon>Fungi</taxon>
        <taxon>Dikarya</taxon>
        <taxon>Ascomycota</taxon>
        <taxon>Pezizomycotina</taxon>
        <taxon>Leotiomycetes</taxon>
        <taxon>Helotiales</taxon>
        <taxon>Hyaloscyphaceae</taxon>
        <taxon>Hyaloscypha</taxon>
    </lineage>
</organism>
<evidence type="ECO:0000259" key="3">
    <source>
        <dbReference type="Pfam" id="PF12708"/>
    </source>
</evidence>
<evidence type="ECO:0000256" key="1">
    <source>
        <dbReference type="SAM" id="MobiDB-lite"/>
    </source>
</evidence>
<dbReference type="SUPFAM" id="SSF51126">
    <property type="entry name" value="Pectin lyase-like"/>
    <property type="match status" value="2"/>
</dbReference>
<feature type="region of interest" description="Disordered" evidence="1">
    <location>
        <begin position="1198"/>
        <end position="1221"/>
    </location>
</feature>
<keyword evidence="2" id="KW-0732">Signal</keyword>
<gene>
    <name evidence="4" type="ORF">NA56DRAFT_643654</name>
</gene>
<dbReference type="InterPro" id="IPR024535">
    <property type="entry name" value="RHGA/B-epi-like_pectate_lyase"/>
</dbReference>
<dbReference type="STRING" id="1745343.A0A2J6QBA4"/>
<proteinExistence type="predicted"/>
<dbReference type="CDD" id="cd23668">
    <property type="entry name" value="GH55_beta13glucanase-like"/>
    <property type="match status" value="1"/>
</dbReference>
<feature type="signal peptide" evidence="2">
    <location>
        <begin position="1"/>
        <end position="19"/>
    </location>
</feature>
<dbReference type="PANTHER" id="PTHR33928:SF2">
    <property type="entry name" value="PECTATE LYASE SUPERFAMILY PROTEIN DOMAIN-CONTAINING PROTEIN-RELATED"/>
    <property type="match status" value="1"/>
</dbReference>
<keyword evidence="5" id="KW-1185">Reference proteome</keyword>
<sequence>MALLRTLLLINGLAIAIAGLTITHTPIGSAPPLPLGTPHPPPDYMKDNVNNYFGTAPDKGSLTGPVLGPLNGSTLAAIHGDKHTRQNSDSFWLSSLASAGEMPFAPSGYQVYRNVKDFGAKGDGVTDDTAAINRAAAAFSSSDLTTLRCGANCGSTTTLGAVVYFPEGTYMISTPIIQYYYTQFIGNPTNKPVIKGTFNFTGIALFDSDFYIPGDNGGEWYINQSNFYRQIRNFKFDMTGQNWTNWDNGQQYWPTGIHWQVGQATSITNCDFVMSVSTATQRATGVGIAMENGSGGFVSDLTFTGGNIGFVAGSQQFTANNLQFTSCLTAVFSQWNWGFTWKNIYVLSCYIAFDCTSYSGVTRQGTGSITVLDSHFNGVPYAITVDTLGDEQPNIVLDNLLVENSASVVLINGGETVLDGSNGALYFNSWAQGYQYLPSGGGGKMTGFVNPAPVKSESLLDSSGAYFTRSKPQYETVDAGSIIVATAHGVSNSGTGDQSGAINTLLSNNVGAVIFFPAGVYLVENTVKVPVGSTIVGSGWSQIMGTGSYFQDAANPAVMVQVGNQGDSGVIEISDMLFTVQGPTAGAILLEWNVHETTQGSAAMWDSHFRIGGAANTNLQLADCPAGASSVKTACMAASMLMHVTTDASGYFENVWGWVADHDLDNPLNAQATESPEGVPLNVQTDISIYAGRGILIESQGPTWLYGTAWEHSQMYQYQLLNASNIYLGHMQTETPYYQPNPPSTQPYTAGGFAGDPTFEDCFTDQCRHAWALRIVNSSNVFIYSAGFYSFFENNELGCTDTESCQLGLIDTEYSEGVWIYNIFTKGNVQIVSPGGLPPLLFNDTTTDGYTSEIAAWLALSLGGANLGSGEGNGTGGGDTVYIDPSIWPSGYGGTGGGSSGAGSGATVTCPAPPCTYVFPPITLPTPTTIIFPGSTTSLEVGCFSSAIYTDINGNTSSTSVYVAVTVTTVLTVPALTTSVLPISNVPIVSGIDSTAIYPEISVRPPPFIITDNDAPLSSAGYSCIPSPSNTRTITPTPWPWTPFPINGTTPPSTTTTPFIIITHTTGGAGPTCSGGCGSICTSFCSSPCSVGCNTNGADCTAATCTQGGDCAGPTCTAGGDCDGPNCTRGGDCTGPKCDHGGECEGPNCHRGGSCWGLFCHHGGDCIGPICHHGGGCGPLGCPPGDCVGPQCTTPGDDNDDDGDDGFTDSNDPNSVESSSEECTTSTFSSCRTLCLAGPTTSCTSSSTTCSDVIGCDTTGTSWASTITPAPAVIMGISDSWPQETDDAGYDISAAASIISFLSGIGDFGTMTAKPTTTPPPTTSFITCSHYDADPDGGITSAYCVCSSSTFSESVDTSVTPANSCAYTTLPSQTITPPIQIIVTTESSICSVCTFVGQFETCTSIPKCTPAQTTTSTSPPYPTNTAENVGGAYCFSSSDGNYVQFTQSDAQDVVQSFCSQNYVLEPGNTYGFAEGDEQTGYTVIAAASWAADQTGCGAEADFPFNANSNECLDGWSTDFYCANEDGSETTSYGGAYVLEPPGSVGCILISLYAYSTSSSKRASWIRGLGDIPGPVVYNSTADHLNVTALRQNVTAPPVWHPSNNTHLVHTNHLFNHSMLALLLNGTAIY</sequence>
<dbReference type="InterPro" id="IPR011050">
    <property type="entry name" value="Pectin_lyase_fold/virulence"/>
</dbReference>
<dbReference type="PANTHER" id="PTHR33928">
    <property type="entry name" value="POLYGALACTURONASE QRT3"/>
    <property type="match status" value="1"/>
</dbReference>
<evidence type="ECO:0000313" key="5">
    <source>
        <dbReference type="Proteomes" id="UP000235672"/>
    </source>
</evidence>
<protein>
    <submittedName>
        <fullName evidence="4">Glycoside hydrolase family 55 protein</fullName>
    </submittedName>
</protein>
<dbReference type="InterPro" id="IPR012334">
    <property type="entry name" value="Pectin_lyas_fold"/>
</dbReference>
<feature type="compositionally biased region" description="Low complexity" evidence="1">
    <location>
        <begin position="1208"/>
        <end position="1221"/>
    </location>
</feature>
<evidence type="ECO:0000313" key="4">
    <source>
        <dbReference type="EMBL" id="PMD23553.1"/>
    </source>
</evidence>
<feature type="chain" id="PRO_5014344851" evidence="2">
    <location>
        <begin position="20"/>
        <end position="1629"/>
    </location>
</feature>
<keyword evidence="4" id="KW-0378">Hydrolase</keyword>
<dbReference type="EMBL" id="KZ613474">
    <property type="protein sequence ID" value="PMD23553.1"/>
    <property type="molecule type" value="Genomic_DNA"/>
</dbReference>
<feature type="compositionally biased region" description="Acidic residues" evidence="1">
    <location>
        <begin position="1198"/>
        <end position="1207"/>
    </location>
</feature>
<accession>A0A2J6QBA4</accession>
<dbReference type="Proteomes" id="UP000235672">
    <property type="component" value="Unassembled WGS sequence"/>
</dbReference>
<feature type="domain" description="Rhamnogalacturonase A/B/Epimerase-like pectate lyase" evidence="3">
    <location>
        <begin position="486"/>
        <end position="549"/>
    </location>
</feature>
<dbReference type="OrthoDB" id="1046782at2759"/>